<gene>
    <name evidence="4" type="primary">maeB_10</name>
    <name evidence="4" type="ORF">GALL_523820</name>
</gene>
<dbReference type="Pfam" id="PF00254">
    <property type="entry name" value="FKBP_C"/>
    <property type="match status" value="1"/>
</dbReference>
<dbReference type="AlphaFoldDB" id="A0A1J5P4F6"/>
<dbReference type="PANTHER" id="PTHR43356:SF3">
    <property type="entry name" value="PHOSPHATE ACETYLTRANSFERASE"/>
    <property type="match status" value="1"/>
</dbReference>
<dbReference type="Gene3D" id="3.10.50.40">
    <property type="match status" value="1"/>
</dbReference>
<dbReference type="Gene3D" id="3.40.50.10750">
    <property type="entry name" value="Isocitrate/Isopropylmalate dehydrogenase-like"/>
    <property type="match status" value="1"/>
</dbReference>
<dbReference type="GO" id="GO:0003755">
    <property type="term" value="F:peptidyl-prolyl cis-trans isomerase activity"/>
    <property type="evidence" value="ECO:0007669"/>
    <property type="project" value="InterPro"/>
</dbReference>
<evidence type="ECO:0000256" key="2">
    <source>
        <dbReference type="ARBA" id="ARBA00023315"/>
    </source>
</evidence>
<sequence length="199" mass="20835">MSTDTPPTPPTVQAGSFLTLHYRLARPDGADLVNTFNESPATLSLGSGELAPGIEARLLGMPEGSRVTIELAPEEAFGPRNPDMLQRVSLALLREREPDLEVDGEMQGDTAVDPVLRASLMVDSALTGEANLLVFPNLDAANISYNLLKATAGNNIAIGPILLGAAKPVHILTASSTVRRIVNMTALTVAEANAQSIGA</sequence>
<comment type="caution">
    <text evidence="4">The sequence shown here is derived from an EMBL/GenBank/DDBJ whole genome shotgun (WGS) entry which is preliminary data.</text>
</comment>
<feature type="domain" description="PPIase FKBP-type" evidence="3">
    <location>
        <begin position="15"/>
        <end position="81"/>
    </location>
</feature>
<dbReference type="InterPro" id="IPR042113">
    <property type="entry name" value="P_AcTrfase_dom1"/>
</dbReference>
<dbReference type="InterPro" id="IPR001179">
    <property type="entry name" value="PPIase_FKBP_dom"/>
</dbReference>
<dbReference type="EC" id="1.1.1.40" evidence="4"/>
<evidence type="ECO:0000256" key="1">
    <source>
        <dbReference type="ARBA" id="ARBA00022679"/>
    </source>
</evidence>
<dbReference type="InterPro" id="IPR042112">
    <property type="entry name" value="P_AcTrfase_dom2"/>
</dbReference>
<keyword evidence="2" id="KW-0012">Acyltransferase</keyword>
<dbReference type="Gene3D" id="3.40.50.10950">
    <property type="match status" value="1"/>
</dbReference>
<protein>
    <submittedName>
        <fullName evidence="4">NADP-dependent malic enzyme</fullName>
        <ecNumber evidence="4">1.1.1.40</ecNumber>
    </submittedName>
</protein>
<dbReference type="EMBL" id="MLJW01006868">
    <property type="protein sequence ID" value="OIQ66054.1"/>
    <property type="molecule type" value="Genomic_DNA"/>
</dbReference>
<dbReference type="InterPro" id="IPR046357">
    <property type="entry name" value="PPIase_dom_sf"/>
</dbReference>
<dbReference type="InterPro" id="IPR050500">
    <property type="entry name" value="Phos_Acetyltrans/Butyryltrans"/>
</dbReference>
<reference evidence="4" key="1">
    <citation type="submission" date="2016-10" db="EMBL/GenBank/DDBJ databases">
        <title>Sequence of Gallionella enrichment culture.</title>
        <authorList>
            <person name="Poehlein A."/>
            <person name="Muehling M."/>
            <person name="Daniel R."/>
        </authorList>
    </citation>
    <scope>NUCLEOTIDE SEQUENCE</scope>
</reference>
<dbReference type="Pfam" id="PF01515">
    <property type="entry name" value="PTA_PTB"/>
    <property type="match status" value="1"/>
</dbReference>
<organism evidence="4">
    <name type="scientific">mine drainage metagenome</name>
    <dbReference type="NCBI Taxonomy" id="410659"/>
    <lineage>
        <taxon>unclassified sequences</taxon>
        <taxon>metagenomes</taxon>
        <taxon>ecological metagenomes</taxon>
    </lineage>
</organism>
<dbReference type="SUPFAM" id="SSF53659">
    <property type="entry name" value="Isocitrate/Isopropylmalate dehydrogenase-like"/>
    <property type="match status" value="1"/>
</dbReference>
<keyword evidence="4" id="KW-0560">Oxidoreductase</keyword>
<evidence type="ECO:0000259" key="3">
    <source>
        <dbReference type="PROSITE" id="PS50059"/>
    </source>
</evidence>
<dbReference type="PANTHER" id="PTHR43356">
    <property type="entry name" value="PHOSPHATE ACETYLTRANSFERASE"/>
    <property type="match status" value="1"/>
</dbReference>
<dbReference type="PROSITE" id="PS50059">
    <property type="entry name" value="FKBP_PPIASE"/>
    <property type="match status" value="1"/>
</dbReference>
<keyword evidence="1" id="KW-0808">Transferase</keyword>
<dbReference type="GO" id="GO:0016746">
    <property type="term" value="F:acyltransferase activity"/>
    <property type="evidence" value="ECO:0007669"/>
    <property type="project" value="UniProtKB-KW"/>
</dbReference>
<proteinExistence type="predicted"/>
<dbReference type="SUPFAM" id="SSF54534">
    <property type="entry name" value="FKBP-like"/>
    <property type="match status" value="1"/>
</dbReference>
<accession>A0A1J5P4F6</accession>
<evidence type="ECO:0000313" key="4">
    <source>
        <dbReference type="EMBL" id="OIQ66054.1"/>
    </source>
</evidence>
<name>A0A1J5P4F6_9ZZZZ</name>
<dbReference type="GO" id="GO:0004473">
    <property type="term" value="F:malate dehydrogenase (decarboxylating) (NADP+) activity"/>
    <property type="evidence" value="ECO:0007669"/>
    <property type="project" value="UniProtKB-EC"/>
</dbReference>
<dbReference type="InterPro" id="IPR002505">
    <property type="entry name" value="PTA_PTB"/>
</dbReference>